<dbReference type="InParanoid" id="D3B1N7"/>
<dbReference type="Pfam" id="PF02582">
    <property type="entry name" value="DUF155"/>
    <property type="match status" value="1"/>
</dbReference>
<evidence type="ECO:0000256" key="1">
    <source>
        <dbReference type="ARBA" id="ARBA00008306"/>
    </source>
</evidence>
<dbReference type="RefSeq" id="XP_020437320.1">
    <property type="nucleotide sequence ID" value="XM_020573203.1"/>
</dbReference>
<feature type="domain" description="DUF155" evidence="3">
    <location>
        <begin position="279"/>
        <end position="448"/>
    </location>
</feature>
<dbReference type="GO" id="GO:0005739">
    <property type="term" value="C:mitochondrion"/>
    <property type="evidence" value="ECO:0007669"/>
    <property type="project" value="UniProtKB-ARBA"/>
</dbReference>
<gene>
    <name evidence="4" type="ORF">PPL_02211</name>
</gene>
<dbReference type="EMBL" id="ADBJ01000008">
    <property type="protein sequence ID" value="EFA85211.1"/>
    <property type="molecule type" value="Genomic_DNA"/>
</dbReference>
<accession>D3B1N7</accession>
<comment type="caution">
    <text evidence="4">The sequence shown here is derived from an EMBL/GenBank/DDBJ whole genome shotgun (WGS) entry which is preliminary data.</text>
</comment>
<reference evidence="4 5" key="1">
    <citation type="journal article" date="2011" name="Genome Res.">
        <title>Phylogeny-wide analysis of social amoeba genomes highlights ancient origins for complex intercellular communication.</title>
        <authorList>
            <person name="Heidel A.J."/>
            <person name="Lawal H.M."/>
            <person name="Felder M."/>
            <person name="Schilde C."/>
            <person name="Helps N.R."/>
            <person name="Tunggal B."/>
            <person name="Rivero F."/>
            <person name="John U."/>
            <person name="Schleicher M."/>
            <person name="Eichinger L."/>
            <person name="Platzer M."/>
            <person name="Noegel A.A."/>
            <person name="Schaap P."/>
            <person name="Gloeckner G."/>
        </authorList>
    </citation>
    <scope>NUCLEOTIDE SEQUENCE [LARGE SCALE GENOMIC DNA]</scope>
    <source>
        <strain evidence="5">ATCC 26659 / Pp 5 / PN500</strain>
    </source>
</reference>
<sequence length="486" mass="55324">MDPLKKKINNIDLVHNDLPNHQSHQPPHMINGHVGNVVGSHSQPNNHNNHQGNLNNSHGVKLDRSSPTETAYKKKRIVPSKAAGVSRQNGGLLCAHSSRELRRVSAYCVSDSLSLNQSFHHIDQIGLNPIEHKEFFYFTLKREPEAPPMDIPIPVPTPIDDPIGNQIPTIKLDNSNNTGNIVGSVHNNNTNSSLEGANFLPHLPKPIAQNHQHPQQQHKLQPPIYWNGDLNDQIYDPSKLNPPSSPTIDSDNVPESFLMEPIFDLTRDYGYNHNENGLVVIFEYGVVVFWDLTPSIEFKVIKMLDPFRIEPLDHKLVDDMKFEYSNGSQTSIFQDKISLDREDVYVKIAMSHSISQSVKLSSFEENLEKIIVETKQVPVHLSKEGKICLSQKRVGQLLGNLYIQKNAINLHSNLLDTPEFFWEYQQYESYHHLTEKYLEIKPRVRTLNHRLMVVRDLIDMCRADIDAKGTIILTSDISIKLLINFN</sequence>
<evidence type="ECO:0000313" key="5">
    <source>
        <dbReference type="Proteomes" id="UP000001396"/>
    </source>
</evidence>
<organism evidence="4 5">
    <name type="scientific">Heterostelium pallidum (strain ATCC 26659 / Pp 5 / PN500)</name>
    <name type="common">Cellular slime mold</name>
    <name type="synonym">Polysphondylium pallidum</name>
    <dbReference type="NCBI Taxonomy" id="670386"/>
    <lineage>
        <taxon>Eukaryota</taxon>
        <taxon>Amoebozoa</taxon>
        <taxon>Evosea</taxon>
        <taxon>Eumycetozoa</taxon>
        <taxon>Dictyostelia</taxon>
        <taxon>Acytosteliales</taxon>
        <taxon>Acytosteliaceae</taxon>
        <taxon>Heterostelium</taxon>
    </lineage>
</organism>
<comment type="similarity">
    <text evidence="1">Belongs to the RMD1/sif2 family.</text>
</comment>
<keyword evidence="5" id="KW-1185">Reference proteome</keyword>
<dbReference type="AlphaFoldDB" id="D3B1N7"/>
<feature type="region of interest" description="Disordered" evidence="2">
    <location>
        <begin position="36"/>
        <end position="72"/>
    </location>
</feature>
<evidence type="ECO:0000313" key="4">
    <source>
        <dbReference type="EMBL" id="EFA85211.1"/>
    </source>
</evidence>
<protein>
    <recommendedName>
        <fullName evidence="3">DUF155 domain-containing protein</fullName>
    </recommendedName>
</protein>
<proteinExistence type="inferred from homology"/>
<dbReference type="PANTHER" id="PTHR16255:SF5">
    <property type="entry name" value="DUF155 DOMAIN-CONTAINING PROTEIN"/>
    <property type="match status" value="1"/>
</dbReference>
<dbReference type="InterPro" id="IPR003734">
    <property type="entry name" value="DUF155"/>
</dbReference>
<dbReference type="Proteomes" id="UP000001396">
    <property type="component" value="Unassembled WGS sequence"/>
</dbReference>
<name>D3B1N7_HETP5</name>
<dbReference type="OMA" id="SIDLMGC"/>
<dbReference type="InterPro" id="IPR051624">
    <property type="entry name" value="RMD1/Sad1-interacting"/>
</dbReference>
<dbReference type="PANTHER" id="PTHR16255">
    <property type="entry name" value="REQUIRED FOR MEIOTIC NUCLEAR DIVISION PROTEIN 1 HOMOLOG"/>
    <property type="match status" value="1"/>
</dbReference>
<feature type="compositionally biased region" description="Low complexity" evidence="2">
    <location>
        <begin position="39"/>
        <end position="59"/>
    </location>
</feature>
<evidence type="ECO:0000256" key="2">
    <source>
        <dbReference type="SAM" id="MobiDB-lite"/>
    </source>
</evidence>
<evidence type="ECO:0000259" key="3">
    <source>
        <dbReference type="Pfam" id="PF02582"/>
    </source>
</evidence>
<dbReference type="GeneID" id="31357736"/>